<dbReference type="EMBL" id="UGJJ01000002">
    <property type="protein sequence ID" value="STR02753.1"/>
    <property type="molecule type" value="Genomic_DNA"/>
</dbReference>
<dbReference type="Gene3D" id="3.40.1230.10">
    <property type="entry name" value="MTH938-like"/>
    <property type="match status" value="1"/>
</dbReference>
<proteinExistence type="predicted"/>
<sequence>MQFQEHSPTDAEAWSADEKGRLKNGGATYDTPVCLIGGKVLPASEGRPEDLSAETFAKLFAEHGVPEIVLVGTGAKQRFLHPRLNAALAAHGAGIEYMSTAAACRTLLMLQSEGRNVWAWLWPSEKAVPPANPLSDGR</sequence>
<organism evidence="1 2">
    <name type="scientific">Kingella potus</name>
    <dbReference type="NCBI Taxonomy" id="265175"/>
    <lineage>
        <taxon>Bacteria</taxon>
        <taxon>Pseudomonadati</taxon>
        <taxon>Pseudomonadota</taxon>
        <taxon>Betaproteobacteria</taxon>
        <taxon>Neisseriales</taxon>
        <taxon>Neisseriaceae</taxon>
        <taxon>Kingella</taxon>
    </lineage>
</organism>
<dbReference type="InterPro" id="IPR007523">
    <property type="entry name" value="NDUFAF3/AAMDC"/>
</dbReference>
<gene>
    <name evidence="1" type="ORF">NCTC13336_01633</name>
</gene>
<keyword evidence="2" id="KW-1185">Reference proteome</keyword>
<dbReference type="PANTHER" id="PTHR21192:SF2">
    <property type="entry name" value="NADH DEHYDROGENASE [UBIQUINONE] 1 ALPHA SUBCOMPLEX ASSEMBLY FACTOR 3"/>
    <property type="match status" value="1"/>
</dbReference>
<dbReference type="InterPro" id="IPR036748">
    <property type="entry name" value="MTH938-like_sf"/>
</dbReference>
<dbReference type="Proteomes" id="UP000254293">
    <property type="component" value="Unassembled WGS sequence"/>
</dbReference>
<dbReference type="RefSeq" id="WP_115308645.1">
    <property type="nucleotide sequence ID" value="NZ_UGJJ01000002.1"/>
</dbReference>
<evidence type="ECO:0000313" key="2">
    <source>
        <dbReference type="Proteomes" id="UP000254293"/>
    </source>
</evidence>
<dbReference type="AlphaFoldDB" id="A0A377R379"/>
<dbReference type="Pfam" id="PF04430">
    <property type="entry name" value="DUF498"/>
    <property type="match status" value="1"/>
</dbReference>
<protein>
    <submittedName>
        <fullName evidence="1">Protein of uncharacterized function (DUF498/DUF598)</fullName>
    </submittedName>
</protein>
<evidence type="ECO:0000313" key="1">
    <source>
        <dbReference type="EMBL" id="STR02753.1"/>
    </source>
</evidence>
<dbReference type="OrthoDB" id="9800373at2"/>
<name>A0A377R379_9NEIS</name>
<accession>A0A377R379</accession>
<reference evidence="1 2" key="1">
    <citation type="submission" date="2018-06" db="EMBL/GenBank/DDBJ databases">
        <authorList>
            <consortium name="Pathogen Informatics"/>
            <person name="Doyle S."/>
        </authorList>
    </citation>
    <scope>NUCLEOTIDE SEQUENCE [LARGE SCALE GENOMIC DNA]</scope>
    <source>
        <strain evidence="1 2">NCTC13336</strain>
    </source>
</reference>
<dbReference type="SUPFAM" id="SSF64076">
    <property type="entry name" value="MTH938-like"/>
    <property type="match status" value="1"/>
</dbReference>
<dbReference type="PANTHER" id="PTHR21192">
    <property type="entry name" value="NUCLEAR PROTEIN E3-3"/>
    <property type="match status" value="1"/>
</dbReference>